<gene>
    <name evidence="2" type="ORF">CIB50_0000219</name>
</gene>
<evidence type="ECO:0000313" key="3">
    <source>
        <dbReference type="Proteomes" id="UP000216825"/>
    </source>
</evidence>
<reference evidence="3" key="1">
    <citation type="submission" date="2017-08" db="EMBL/GenBank/DDBJ databases">
        <title>Draft Genome Sequence of Kocuria varians 80.</title>
        <authorList>
            <person name="Minaev M."/>
            <person name="Kurbakov K.A."/>
            <person name="Solodovnikova G.I."/>
            <person name="Kuznetsova O.A."/>
            <person name="Lisitsyn A.B."/>
        </authorList>
    </citation>
    <scope>NUCLEOTIDE SEQUENCE [LARGE SCALE GENOMIC DNA]</scope>
    <source>
        <strain evidence="3">80</strain>
    </source>
</reference>
<dbReference type="RefSeq" id="WP_055084391.1">
    <property type="nucleotide sequence ID" value="NZ_CP059343.1"/>
</dbReference>
<accession>A0A7D7PQN7</accession>
<dbReference type="InterPro" id="IPR012349">
    <property type="entry name" value="Split_barrel_FMN-bd"/>
</dbReference>
<feature type="region of interest" description="Disordered" evidence="1">
    <location>
        <begin position="1"/>
        <end position="28"/>
    </location>
</feature>
<dbReference type="Proteomes" id="UP000216825">
    <property type="component" value="Chromosome"/>
</dbReference>
<dbReference type="EMBL" id="CP059343">
    <property type="protein sequence ID" value="QMS55534.1"/>
    <property type="molecule type" value="Genomic_DNA"/>
</dbReference>
<dbReference type="SUPFAM" id="SSF50475">
    <property type="entry name" value="FMN-binding split barrel"/>
    <property type="match status" value="1"/>
</dbReference>
<keyword evidence="3" id="KW-1185">Reference proteome</keyword>
<dbReference type="AlphaFoldDB" id="A0A7D7PQN7"/>
<organism evidence="2 3">
    <name type="scientific">Kocuria varians</name>
    <name type="common">Micrococcus varians</name>
    <dbReference type="NCBI Taxonomy" id="1272"/>
    <lineage>
        <taxon>Bacteria</taxon>
        <taxon>Bacillati</taxon>
        <taxon>Actinomycetota</taxon>
        <taxon>Actinomycetes</taxon>
        <taxon>Micrococcales</taxon>
        <taxon>Micrococcaceae</taxon>
        <taxon>Kocuria</taxon>
    </lineage>
</organism>
<protein>
    <recommendedName>
        <fullName evidence="4">Pyridoxamine 5'-phosphate oxidase putative domain-containing protein</fullName>
    </recommendedName>
</protein>
<proteinExistence type="predicted"/>
<sequence length="150" mass="16998">MDNTEHPMNIAHERDDSRQAPSVTELSEQESWELLKQSRFARLATRDGDEIDITPLNIVTDGEKLFFRSAKGTKVLHLQLNPNVTVEIDRAAGSEAHSVVVRGTAAMITDTEQIKHVEELGLRPWLDTEKIEFVEITPTRITGRKFRLGH</sequence>
<name>A0A7D7PQN7_KOCVA</name>
<dbReference type="InterPro" id="IPR024747">
    <property type="entry name" value="Pyridox_Oxase-rel"/>
</dbReference>
<reference evidence="2 3" key="2">
    <citation type="submission" date="2020-07" db="EMBL/GenBank/DDBJ databases">
        <title>Genome of starter culture bacteria Kocuria salsicia reveals its technological properties and safety for usage in meat industry.</title>
        <authorList>
            <person name="Michael M."/>
            <person name="Konstantin K."/>
            <person name="Evgenii K."/>
            <person name="Galina S."/>
            <person name="Oksana K."/>
            <person name="Andrei L."/>
        </authorList>
    </citation>
    <scope>NUCLEOTIDE SEQUENCE [LARGE SCALE GENOMIC DNA]</scope>
    <source>
        <strain evidence="2 3">80</strain>
    </source>
</reference>
<evidence type="ECO:0000256" key="1">
    <source>
        <dbReference type="SAM" id="MobiDB-lite"/>
    </source>
</evidence>
<evidence type="ECO:0000313" key="2">
    <source>
        <dbReference type="EMBL" id="QMS55534.1"/>
    </source>
</evidence>
<dbReference type="Gene3D" id="2.30.110.10">
    <property type="entry name" value="Electron Transport, Fmn-binding Protein, Chain A"/>
    <property type="match status" value="1"/>
</dbReference>
<evidence type="ECO:0008006" key="4">
    <source>
        <dbReference type="Google" id="ProtNLM"/>
    </source>
</evidence>
<dbReference type="KEGG" id="kvr:CIB50_0000219"/>
<dbReference type="Pfam" id="PF12900">
    <property type="entry name" value="Pyridox_ox_2"/>
    <property type="match status" value="1"/>
</dbReference>